<evidence type="ECO:0000313" key="2">
    <source>
        <dbReference type="EMBL" id="KAA8541189.1"/>
    </source>
</evidence>
<reference evidence="2 3" key="1">
    <citation type="submission" date="2019-09" db="EMBL/GenBank/DDBJ databases">
        <title>A chromosome-level genome assembly of the Chinese tupelo Nyssa sinensis.</title>
        <authorList>
            <person name="Yang X."/>
            <person name="Kang M."/>
            <person name="Yang Y."/>
            <person name="Xiong H."/>
            <person name="Wang M."/>
            <person name="Zhang Z."/>
            <person name="Wang Z."/>
            <person name="Wu H."/>
            <person name="Ma T."/>
            <person name="Liu J."/>
            <person name="Xi Z."/>
        </authorList>
    </citation>
    <scope>NUCLEOTIDE SEQUENCE [LARGE SCALE GENOMIC DNA]</scope>
    <source>
        <strain evidence="2">J267</strain>
        <tissue evidence="2">Leaf</tissue>
    </source>
</reference>
<gene>
    <name evidence="2" type="ORF">F0562_025204</name>
</gene>
<evidence type="ECO:0000256" key="1">
    <source>
        <dbReference type="SAM" id="MobiDB-lite"/>
    </source>
</evidence>
<keyword evidence="3" id="KW-1185">Reference proteome</keyword>
<dbReference type="Proteomes" id="UP000325577">
    <property type="component" value="Linkage Group LG13"/>
</dbReference>
<feature type="compositionally biased region" description="Polar residues" evidence="1">
    <location>
        <begin position="61"/>
        <end position="84"/>
    </location>
</feature>
<feature type="compositionally biased region" description="Basic and acidic residues" evidence="1">
    <location>
        <begin position="24"/>
        <end position="34"/>
    </location>
</feature>
<sequence>MLKDYSKGIYGLTFEDYDLHMNKTDCSENIDKNNSDFTVGHGDRLSDFESDDDVEYDPSTDDSFSSEEGSIGKSTARSQGLGKQSNKREEEGEGEREISCFKVQF</sequence>
<name>A0A5J5BEP0_9ASTE</name>
<evidence type="ECO:0000313" key="3">
    <source>
        <dbReference type="Proteomes" id="UP000325577"/>
    </source>
</evidence>
<accession>A0A5J5BEP0</accession>
<organism evidence="2 3">
    <name type="scientific">Nyssa sinensis</name>
    <dbReference type="NCBI Taxonomy" id="561372"/>
    <lineage>
        <taxon>Eukaryota</taxon>
        <taxon>Viridiplantae</taxon>
        <taxon>Streptophyta</taxon>
        <taxon>Embryophyta</taxon>
        <taxon>Tracheophyta</taxon>
        <taxon>Spermatophyta</taxon>
        <taxon>Magnoliopsida</taxon>
        <taxon>eudicotyledons</taxon>
        <taxon>Gunneridae</taxon>
        <taxon>Pentapetalae</taxon>
        <taxon>asterids</taxon>
        <taxon>Cornales</taxon>
        <taxon>Nyssaceae</taxon>
        <taxon>Nyssa</taxon>
    </lineage>
</organism>
<feature type="compositionally biased region" description="Acidic residues" evidence="1">
    <location>
        <begin position="48"/>
        <end position="60"/>
    </location>
</feature>
<proteinExistence type="predicted"/>
<dbReference type="EMBL" id="CM018036">
    <property type="protein sequence ID" value="KAA8541189.1"/>
    <property type="molecule type" value="Genomic_DNA"/>
</dbReference>
<protein>
    <submittedName>
        <fullName evidence="2">Uncharacterized protein</fullName>
    </submittedName>
</protein>
<feature type="region of interest" description="Disordered" evidence="1">
    <location>
        <begin position="24"/>
        <end position="105"/>
    </location>
</feature>
<dbReference type="AlphaFoldDB" id="A0A5J5BEP0"/>
<feature type="compositionally biased region" description="Basic and acidic residues" evidence="1">
    <location>
        <begin position="86"/>
        <end position="99"/>
    </location>
</feature>